<name>A0A4S2MU56_9PEZI</name>
<dbReference type="Pfam" id="PF25503">
    <property type="entry name" value="TPR_CHK1"/>
    <property type="match status" value="1"/>
</dbReference>
<feature type="domain" description="Response regulatory" evidence="13">
    <location>
        <begin position="2006"/>
        <end position="2128"/>
    </location>
</feature>
<organism evidence="14 15">
    <name type="scientific">Ascodesmis nigricans</name>
    <dbReference type="NCBI Taxonomy" id="341454"/>
    <lineage>
        <taxon>Eukaryota</taxon>
        <taxon>Fungi</taxon>
        <taxon>Dikarya</taxon>
        <taxon>Ascomycota</taxon>
        <taxon>Pezizomycotina</taxon>
        <taxon>Pezizomycetes</taxon>
        <taxon>Pezizales</taxon>
        <taxon>Ascodesmidaceae</taxon>
        <taxon>Ascodesmis</taxon>
    </lineage>
</organism>
<evidence type="ECO:0000259" key="13">
    <source>
        <dbReference type="PROSITE" id="PS50110"/>
    </source>
</evidence>
<dbReference type="Proteomes" id="UP000298138">
    <property type="component" value="Unassembled WGS sequence"/>
</dbReference>
<dbReference type="InterPro" id="IPR011009">
    <property type="entry name" value="Kinase-like_dom_sf"/>
</dbReference>
<feature type="compositionally biased region" description="Basic residues" evidence="10">
    <location>
        <begin position="2144"/>
        <end position="2156"/>
    </location>
</feature>
<dbReference type="Pfam" id="PF00072">
    <property type="entry name" value="Response_reg"/>
    <property type="match status" value="1"/>
</dbReference>
<accession>A0A4S2MU56</accession>
<keyword evidence="8" id="KW-0902">Two-component regulatory system</keyword>
<dbReference type="InterPro" id="IPR005467">
    <property type="entry name" value="His_kinase_dom"/>
</dbReference>
<proteinExistence type="predicted"/>
<dbReference type="SUPFAM" id="SSF52172">
    <property type="entry name" value="CheY-like"/>
    <property type="match status" value="1"/>
</dbReference>
<dbReference type="InterPro" id="IPR000719">
    <property type="entry name" value="Prot_kinase_dom"/>
</dbReference>
<dbReference type="Pfam" id="PF00512">
    <property type="entry name" value="HisKA"/>
    <property type="match status" value="1"/>
</dbReference>
<dbReference type="SUPFAM" id="SSF55874">
    <property type="entry name" value="ATPase domain of HSP90 chaperone/DNA topoisomerase II/histidine kinase"/>
    <property type="match status" value="1"/>
</dbReference>
<evidence type="ECO:0000256" key="2">
    <source>
        <dbReference type="ARBA" id="ARBA00012438"/>
    </source>
</evidence>
<feature type="modified residue" description="4-aspartylphosphate" evidence="9">
    <location>
        <position position="2060"/>
    </location>
</feature>
<evidence type="ECO:0000256" key="10">
    <source>
        <dbReference type="SAM" id="MobiDB-lite"/>
    </source>
</evidence>
<dbReference type="SMART" id="SM00220">
    <property type="entry name" value="S_TKc"/>
    <property type="match status" value="1"/>
</dbReference>
<dbReference type="Pfam" id="PF02518">
    <property type="entry name" value="HATPase_c"/>
    <property type="match status" value="1"/>
</dbReference>
<gene>
    <name evidence="14" type="ORF">EX30DRAFT_308148</name>
</gene>
<dbReference type="InterPro" id="IPR004358">
    <property type="entry name" value="Sig_transdc_His_kin-like_C"/>
</dbReference>
<dbReference type="Pfam" id="PF01590">
    <property type="entry name" value="GAF"/>
    <property type="match status" value="1"/>
</dbReference>
<evidence type="ECO:0000256" key="9">
    <source>
        <dbReference type="PROSITE-ProRule" id="PRU00169"/>
    </source>
</evidence>
<feature type="compositionally biased region" description="Polar residues" evidence="10">
    <location>
        <begin position="1365"/>
        <end position="1380"/>
    </location>
</feature>
<keyword evidence="4" id="KW-0808">Transferase</keyword>
<evidence type="ECO:0000256" key="1">
    <source>
        <dbReference type="ARBA" id="ARBA00000085"/>
    </source>
</evidence>
<dbReference type="InterPro" id="IPR036097">
    <property type="entry name" value="HisK_dim/P_sf"/>
</dbReference>
<dbReference type="Gene3D" id="3.30.565.10">
    <property type="entry name" value="Histidine kinase-like ATPase, C-terminal domain"/>
    <property type="match status" value="1"/>
</dbReference>
<evidence type="ECO:0000259" key="12">
    <source>
        <dbReference type="PROSITE" id="PS50109"/>
    </source>
</evidence>
<dbReference type="InterPro" id="IPR011006">
    <property type="entry name" value="CheY-like_superfamily"/>
</dbReference>
<dbReference type="InterPro" id="IPR027417">
    <property type="entry name" value="P-loop_NTPase"/>
</dbReference>
<comment type="catalytic activity">
    <reaction evidence="1">
        <text>ATP + protein L-histidine = ADP + protein N-phospho-L-histidine.</text>
        <dbReference type="EC" id="2.7.13.3"/>
    </reaction>
</comment>
<sequence>MTLVYADDDGYQTVQEVFLPSNFPRIPGATPETEYPAQQPPAKPRTQSDLIKILQVLSDVVNVLEVAHHSGITHNNVNTFSIIAVAAKNGERIRGKLGGWHLASKLEREEMGRVAGGAILRGENPAPLQYIAPECTGRMNSAVDRRADFYSLGITMYELVVGYLPFRSAEPLELIHMHIAQQPKPPNEVNASIPAAISAIVMKLLKKNAEERYQTGSGLQADLDLMIRLLKEGKSLDSVKIGELDTSSTFLISEKLYGRENDIKQLKDAYESCLKSGGCTIVMIQGPSGVGKSRLVNEIQRPVVEKKGYVFFTSGKFDQYKSGFSFFTLIQTLQDLIRQVLSESPASLARWRTDIIRAFDDDVAVLIEVIPELGILLGPDYQIKPLADLGPAERESRFRNAIGRLLFVFGRKGVVIFLDDLQWCSQSEFMLIANIADETNRRVRNWNYEETDMGATSRQNSSSTPPQSTTSLFSMLDYIKTIGVQVVDIHLTPLDQDSVRRIIGDTLHRDPESKNMKDDPEMQTLAELVFAKTQGNPFFVVQLLKSLHRAGHIFFEFSSPSGGQWRFNLTSIEANELPPTVVELLVKQMNSLSKETREVMKLASCIGTERISLAVLANAAGKRVEETAHDLWSALEGGLILPTGGNYQIHLIFDGAELRDRKSDSSYSPRITDAEEEVTYRFLHDRVRQAAYSLIKESERPGLHRTIGLRMLETATEEQLNEGLIYEVVNQLNNWLSPLNPQESKLLMELNLRAGKKALKSTAFFTALNYFQVAKEVLDSDNGEALKNSLDELGTEINISLMEAYFADVKYTQSIKLAEEILPRCGSPRDKVRCLINKMNCLLIQGKLNEAIESGLQGLSILNWEIPMDDVQAARHADMLRPKILMDEQQIKAIRNIHELKDENMLLLQEIIATLILPVYMGRPKLLEAMCFTSVAITLEHGISMPGTYPILMTGVVLSVDGTRANLGRSYAYGKLAIDLIERDNRLHPLAPALYQVYAGHIAVFHQKMSDALQYLQRAVTSGTAVFNVDYTIFAMAELTSYAMLSGRDLQTVQNEMMATKPNIKRFKQETGMWWLSLPLQFLLNLRGLGNSDPLSFEGNELGHESLQLLKLGTSESLSHIYLYHMYRLIIAAIYNEWKVTVDLATQCCAPLANSMLGSLYTALAGWYSAVAFYELYDTLSAEQMEMLQKSASHIKEYARRARSTWEHKSRLLDAEHLKATNSGQQLQILDMYDEAIGLANKYGFIHDAAFINERCGTWLHELSRRRSVPYIREAYRLYIAWGASHKANEIRKKYPDELMIIRGTSPHPAASAPDLVAAILPASSSPPPLPRKRKRFLDELSADQRPGTSTASVPGPMNPRQDSDIATFSPRQSPRSSRIGTGDYGFDTPQPPPPMPMQSSTSLGSCALFTETKDDDLASHTDSNANNDSSLGSELDYRTVLKASLLISEGIRLEEVIESLMRSVLQTAGADYAVLILKEEGELHVETVGLLDQVSILEHEPLHTRPDLVPISVVNIVASLGEQILRNGDDSKFELTYGRDAYFQTKRPKSVLCMPIRNQIKTLGVLYLENKLVNHAFTRQRLELLNLLCTQAAVTIDKARLYRQMELAKKAAEEMTAEKSTFLANMSHEIRTPFNSLLSCSIFLLDTELTEQQREYVETIRGSAVLTLQIIDGILDFSKIEHGAIDLQSTPFSLRDCVESALQLVAEPAATKEIELAYRNKCSYIDLIYGDITRWRQVIINLIGNAVKFTQAGHIVVTTTAQELPEGRYKIEASVSDTGIGIPESAHSKLFRAFSQVDSSTRRTYGGTGLGLVISKKLAQMMGGDIWFESKEGEGTTFHFTVVVPEVITKVWKKDKRLEGKYAIVADTHPISGNILADELEVEGLTISRPTTVAAVSETLKAHPKSHFAVALVDLSVDPSYHVLDIIAKYDPSIKIILMSRFGSTIPATILNNKCTLSFVRPAPRKRYVEAVIDALNPGRRKKTMKAKLPELEIMRSLGTRHPLNILLAEDNPVNTRVALQHLKRMGYTAIHAKDGIEVLEICEKAAAEGNMFDVILMDIFMPRADGIETSRELYRRYPDGERPAIIALTANATASDRERCHEAGMLTHVAKPILPNDLATALMAVERLCVVKEKCKNVGDIHKHKHHGHHHHHQQQGQNVANQDQMEMSDTEDEDDGEDTASSSDEADEGADEFDAPIHVSTVDGDGDISLSPGVYAIPQHPNQQAGDPMDLDDDLDYNPPHDPTGGGGNR</sequence>
<evidence type="ECO:0000256" key="8">
    <source>
        <dbReference type="ARBA" id="ARBA00023012"/>
    </source>
</evidence>
<dbReference type="SMART" id="SM00387">
    <property type="entry name" value="HATPase_c"/>
    <property type="match status" value="1"/>
</dbReference>
<dbReference type="PANTHER" id="PTHR45339:SF5">
    <property type="entry name" value="HISTIDINE KINASE"/>
    <property type="match status" value="1"/>
</dbReference>
<dbReference type="SUPFAM" id="SSF55781">
    <property type="entry name" value="GAF domain-like"/>
    <property type="match status" value="1"/>
</dbReference>
<feature type="domain" description="Protein kinase" evidence="11">
    <location>
        <begin position="1"/>
        <end position="227"/>
    </location>
</feature>
<dbReference type="PROSITE" id="PS50109">
    <property type="entry name" value="HIS_KIN"/>
    <property type="match status" value="1"/>
</dbReference>
<keyword evidence="3 9" id="KW-0597">Phosphoprotein</keyword>
<dbReference type="PANTHER" id="PTHR45339">
    <property type="entry name" value="HYBRID SIGNAL TRANSDUCTION HISTIDINE KINASE J"/>
    <property type="match status" value="1"/>
</dbReference>
<dbReference type="FunFam" id="1.10.287.130:FF:000002">
    <property type="entry name" value="Two-component osmosensing histidine kinase"/>
    <property type="match status" value="1"/>
</dbReference>
<dbReference type="Pfam" id="PF00069">
    <property type="entry name" value="Pkinase"/>
    <property type="match status" value="1"/>
</dbReference>
<dbReference type="InterPro" id="IPR041664">
    <property type="entry name" value="AAA_16"/>
</dbReference>
<dbReference type="Gene3D" id="3.40.50.2300">
    <property type="match status" value="1"/>
</dbReference>
<dbReference type="GO" id="GO:0000155">
    <property type="term" value="F:phosphorelay sensor kinase activity"/>
    <property type="evidence" value="ECO:0007669"/>
    <property type="project" value="InterPro"/>
</dbReference>
<dbReference type="InterPro" id="IPR036890">
    <property type="entry name" value="HATPase_C_sf"/>
</dbReference>
<protein>
    <recommendedName>
        <fullName evidence="2">histidine kinase</fullName>
        <ecNumber evidence="2">2.7.13.3</ecNumber>
    </recommendedName>
</protein>
<dbReference type="InParanoid" id="A0A4S2MU56"/>
<feature type="compositionally biased region" description="Acidic residues" evidence="10">
    <location>
        <begin position="2169"/>
        <end position="2197"/>
    </location>
</feature>
<dbReference type="GO" id="GO:0005524">
    <property type="term" value="F:ATP binding"/>
    <property type="evidence" value="ECO:0007669"/>
    <property type="project" value="UniProtKB-KW"/>
</dbReference>
<dbReference type="SMART" id="SM00388">
    <property type="entry name" value="HisKA"/>
    <property type="match status" value="1"/>
</dbReference>
<dbReference type="PRINTS" id="PR00344">
    <property type="entry name" value="BCTRLSENSOR"/>
</dbReference>
<feature type="region of interest" description="Disordered" evidence="10">
    <location>
        <begin position="2143"/>
        <end position="2253"/>
    </location>
</feature>
<evidence type="ECO:0000256" key="3">
    <source>
        <dbReference type="ARBA" id="ARBA00022553"/>
    </source>
</evidence>
<dbReference type="EC" id="2.7.13.3" evidence="2"/>
<keyword evidence="6" id="KW-0418">Kinase</keyword>
<dbReference type="PROSITE" id="PS50110">
    <property type="entry name" value="RESPONSE_REGULATORY"/>
    <property type="match status" value="1"/>
</dbReference>
<dbReference type="SUPFAM" id="SSF47384">
    <property type="entry name" value="Homodimeric domain of signal transducing histidine kinase"/>
    <property type="match status" value="1"/>
</dbReference>
<keyword evidence="15" id="KW-1185">Reference proteome</keyword>
<dbReference type="CDD" id="cd17546">
    <property type="entry name" value="REC_hyHK_CKI1_RcsC-like"/>
    <property type="match status" value="1"/>
</dbReference>
<evidence type="ECO:0000259" key="11">
    <source>
        <dbReference type="PROSITE" id="PS50011"/>
    </source>
</evidence>
<dbReference type="InterPro" id="IPR003661">
    <property type="entry name" value="HisK_dim/P_dom"/>
</dbReference>
<keyword evidence="7" id="KW-0067">ATP-binding</keyword>
<reference evidence="14 15" key="1">
    <citation type="submission" date="2019-04" db="EMBL/GenBank/DDBJ databases">
        <title>Comparative genomics and transcriptomics to analyze fruiting body development in filamentous ascomycetes.</title>
        <authorList>
            <consortium name="DOE Joint Genome Institute"/>
            <person name="Lutkenhaus R."/>
            <person name="Traeger S."/>
            <person name="Breuer J."/>
            <person name="Kuo A."/>
            <person name="Lipzen A."/>
            <person name="Pangilinan J."/>
            <person name="Dilworth D."/>
            <person name="Sandor L."/>
            <person name="Poggeler S."/>
            <person name="Barry K."/>
            <person name="Grigoriev I.V."/>
            <person name="Nowrousian M."/>
        </authorList>
    </citation>
    <scope>NUCLEOTIDE SEQUENCE [LARGE SCALE GENOMIC DNA]</scope>
    <source>
        <strain evidence="14 15">CBS 389.68</strain>
    </source>
</reference>
<feature type="domain" description="Histidine kinase" evidence="12">
    <location>
        <begin position="1626"/>
        <end position="1847"/>
    </location>
</feature>
<feature type="region of interest" description="Disordered" evidence="10">
    <location>
        <begin position="1340"/>
        <end position="1403"/>
    </location>
</feature>
<dbReference type="OrthoDB" id="60033at2759"/>
<dbReference type="FunFam" id="3.30.565.10:FF:000010">
    <property type="entry name" value="Sensor histidine kinase RcsC"/>
    <property type="match status" value="1"/>
</dbReference>
<evidence type="ECO:0000256" key="7">
    <source>
        <dbReference type="ARBA" id="ARBA00022840"/>
    </source>
</evidence>
<dbReference type="Gene3D" id="3.30.450.40">
    <property type="match status" value="1"/>
</dbReference>
<dbReference type="STRING" id="341454.A0A4S2MU56"/>
<dbReference type="Pfam" id="PF13191">
    <property type="entry name" value="AAA_16"/>
    <property type="match status" value="1"/>
</dbReference>
<dbReference type="SMART" id="SM00448">
    <property type="entry name" value="REC"/>
    <property type="match status" value="1"/>
</dbReference>
<dbReference type="InterPro" id="IPR003594">
    <property type="entry name" value="HATPase_dom"/>
</dbReference>
<dbReference type="InterPro" id="IPR003018">
    <property type="entry name" value="GAF"/>
</dbReference>
<dbReference type="CDD" id="cd00082">
    <property type="entry name" value="HisKA"/>
    <property type="match status" value="1"/>
</dbReference>
<dbReference type="SUPFAM" id="SSF56112">
    <property type="entry name" value="Protein kinase-like (PK-like)"/>
    <property type="match status" value="1"/>
</dbReference>
<dbReference type="SUPFAM" id="SSF52540">
    <property type="entry name" value="P-loop containing nucleoside triphosphate hydrolases"/>
    <property type="match status" value="1"/>
</dbReference>
<evidence type="ECO:0000256" key="5">
    <source>
        <dbReference type="ARBA" id="ARBA00022741"/>
    </source>
</evidence>
<dbReference type="Gene3D" id="1.10.510.10">
    <property type="entry name" value="Transferase(Phosphotransferase) domain 1"/>
    <property type="match status" value="1"/>
</dbReference>
<evidence type="ECO:0000313" key="14">
    <source>
        <dbReference type="EMBL" id="TGZ80051.1"/>
    </source>
</evidence>
<feature type="compositionally biased region" description="Low complexity" evidence="10">
    <location>
        <begin position="2157"/>
        <end position="2168"/>
    </location>
</feature>
<keyword evidence="5" id="KW-0547">Nucleotide-binding</keyword>
<dbReference type="Gene3D" id="1.10.287.130">
    <property type="match status" value="1"/>
</dbReference>
<dbReference type="InterPro" id="IPR029016">
    <property type="entry name" value="GAF-like_dom_sf"/>
</dbReference>
<dbReference type="PROSITE" id="PS50011">
    <property type="entry name" value="PROTEIN_KINASE_DOM"/>
    <property type="match status" value="1"/>
</dbReference>
<evidence type="ECO:0000256" key="4">
    <source>
        <dbReference type="ARBA" id="ARBA00022679"/>
    </source>
</evidence>
<dbReference type="InterPro" id="IPR001789">
    <property type="entry name" value="Sig_transdc_resp-reg_receiver"/>
</dbReference>
<dbReference type="Gene3D" id="3.40.50.300">
    <property type="entry name" value="P-loop containing nucleotide triphosphate hydrolases"/>
    <property type="match status" value="1"/>
</dbReference>
<evidence type="ECO:0000313" key="15">
    <source>
        <dbReference type="Proteomes" id="UP000298138"/>
    </source>
</evidence>
<evidence type="ECO:0000256" key="6">
    <source>
        <dbReference type="ARBA" id="ARBA00022777"/>
    </source>
</evidence>
<dbReference type="SMART" id="SM00065">
    <property type="entry name" value="GAF"/>
    <property type="match status" value="1"/>
</dbReference>
<dbReference type="EMBL" id="ML220127">
    <property type="protein sequence ID" value="TGZ80051.1"/>
    <property type="molecule type" value="Genomic_DNA"/>
</dbReference>
<dbReference type="CDD" id="cd16922">
    <property type="entry name" value="HATPase_EvgS-ArcB-TorS-like"/>
    <property type="match status" value="1"/>
</dbReference>